<keyword evidence="2" id="KW-1133">Transmembrane helix</keyword>
<dbReference type="InterPro" id="IPR011712">
    <property type="entry name" value="Sig_transdc_His_kin_sub3_dim/P"/>
</dbReference>
<dbReference type="GO" id="GO:0000155">
    <property type="term" value="F:phosphorelay sensor kinase activity"/>
    <property type="evidence" value="ECO:0007669"/>
    <property type="project" value="InterPro"/>
</dbReference>
<keyword evidence="2" id="KW-0472">Membrane</keyword>
<dbReference type="InterPro" id="IPR003594">
    <property type="entry name" value="HATPase_dom"/>
</dbReference>
<organism evidence="5 6">
    <name type="scientific">Larkinella punicea</name>
    <dbReference type="NCBI Taxonomy" id="2315727"/>
    <lineage>
        <taxon>Bacteria</taxon>
        <taxon>Pseudomonadati</taxon>
        <taxon>Bacteroidota</taxon>
        <taxon>Cytophagia</taxon>
        <taxon>Cytophagales</taxon>
        <taxon>Spirosomataceae</taxon>
        <taxon>Larkinella</taxon>
    </lineage>
</organism>
<name>A0A368JDZ1_9BACT</name>
<dbReference type="SUPFAM" id="SSF63829">
    <property type="entry name" value="Calcium-dependent phosphotriesterase"/>
    <property type="match status" value="3"/>
</dbReference>
<evidence type="ECO:0000256" key="2">
    <source>
        <dbReference type="SAM" id="Phobius"/>
    </source>
</evidence>
<evidence type="ECO:0000256" key="1">
    <source>
        <dbReference type="ARBA" id="ARBA00022553"/>
    </source>
</evidence>
<dbReference type="PANTHER" id="PTHR43547">
    <property type="entry name" value="TWO-COMPONENT HISTIDINE KINASE"/>
    <property type="match status" value="1"/>
</dbReference>
<dbReference type="Gene3D" id="2.60.40.10">
    <property type="entry name" value="Immunoglobulins"/>
    <property type="match status" value="1"/>
</dbReference>
<dbReference type="OrthoDB" id="9778366at2"/>
<keyword evidence="1" id="KW-0597">Phosphoprotein</keyword>
<feature type="domain" description="Histidine kinase/HSP90-like ATPase" evidence="4">
    <location>
        <begin position="981"/>
        <end position="1074"/>
    </location>
</feature>
<dbReference type="PANTHER" id="PTHR43547:SF2">
    <property type="entry name" value="HYBRID SIGNAL TRANSDUCTION HISTIDINE KINASE C"/>
    <property type="match status" value="1"/>
</dbReference>
<dbReference type="EMBL" id="QOWE01000034">
    <property type="protein sequence ID" value="RCR65867.1"/>
    <property type="molecule type" value="Genomic_DNA"/>
</dbReference>
<dbReference type="GO" id="GO:0016020">
    <property type="term" value="C:membrane"/>
    <property type="evidence" value="ECO:0007669"/>
    <property type="project" value="InterPro"/>
</dbReference>
<dbReference type="InterPro" id="IPR013783">
    <property type="entry name" value="Ig-like_fold"/>
</dbReference>
<dbReference type="SUPFAM" id="SSF55874">
    <property type="entry name" value="ATPase domain of HSP90 chaperone/DNA topoisomerase II/histidine kinase"/>
    <property type="match status" value="1"/>
</dbReference>
<dbReference type="InterPro" id="IPR015943">
    <property type="entry name" value="WD40/YVTN_repeat-like_dom_sf"/>
</dbReference>
<feature type="signal peptide" evidence="3">
    <location>
        <begin position="1"/>
        <end position="17"/>
    </location>
</feature>
<keyword evidence="2" id="KW-0812">Transmembrane</keyword>
<dbReference type="RefSeq" id="WP_114409794.1">
    <property type="nucleotide sequence ID" value="NZ_QOWE01000034.1"/>
</dbReference>
<comment type="caution">
    <text evidence="5">The sequence shown here is derived from an EMBL/GenBank/DDBJ whole genome shotgun (WGS) entry which is preliminary data.</text>
</comment>
<reference evidence="5 6" key="1">
    <citation type="submission" date="2018-07" db="EMBL/GenBank/DDBJ databases">
        <title>Genome analysis of Larkinella rosea.</title>
        <authorList>
            <person name="Zhou Z."/>
            <person name="Wang G."/>
        </authorList>
    </citation>
    <scope>NUCLEOTIDE SEQUENCE [LARGE SCALE GENOMIC DNA]</scope>
    <source>
        <strain evidence="6">zzj9</strain>
    </source>
</reference>
<dbReference type="CDD" id="cd16917">
    <property type="entry name" value="HATPase_UhpB-NarQ-NarX-like"/>
    <property type="match status" value="1"/>
</dbReference>
<dbReference type="Pfam" id="PF07494">
    <property type="entry name" value="Reg_prop"/>
    <property type="match status" value="4"/>
</dbReference>
<gene>
    <name evidence="5" type="ORF">DUE52_29830</name>
</gene>
<accession>A0A368JDZ1</accession>
<dbReference type="Pfam" id="PF07730">
    <property type="entry name" value="HisKA_3"/>
    <property type="match status" value="1"/>
</dbReference>
<evidence type="ECO:0000256" key="3">
    <source>
        <dbReference type="SAM" id="SignalP"/>
    </source>
</evidence>
<keyword evidence="3" id="KW-0732">Signal</keyword>
<dbReference type="AlphaFoldDB" id="A0A368JDZ1"/>
<feature type="chain" id="PRO_5016819309" description="Histidine kinase/HSP90-like ATPase domain-containing protein" evidence="3">
    <location>
        <begin position="18"/>
        <end position="1076"/>
    </location>
</feature>
<dbReference type="InterPro" id="IPR036890">
    <property type="entry name" value="HATPase_C_sf"/>
</dbReference>
<evidence type="ECO:0000259" key="4">
    <source>
        <dbReference type="SMART" id="SM00387"/>
    </source>
</evidence>
<evidence type="ECO:0000313" key="5">
    <source>
        <dbReference type="EMBL" id="RCR65867.1"/>
    </source>
</evidence>
<dbReference type="InterPro" id="IPR011123">
    <property type="entry name" value="Y_Y_Y"/>
</dbReference>
<protein>
    <recommendedName>
        <fullName evidence="4">Histidine kinase/HSP90-like ATPase domain-containing protein</fullName>
    </recommendedName>
</protein>
<dbReference type="SMART" id="SM00387">
    <property type="entry name" value="HATPase_c"/>
    <property type="match status" value="1"/>
</dbReference>
<dbReference type="Gene3D" id="2.130.10.10">
    <property type="entry name" value="YVTN repeat-like/Quinoprotein amine dehydrogenase"/>
    <property type="match status" value="3"/>
</dbReference>
<evidence type="ECO:0000313" key="6">
    <source>
        <dbReference type="Proteomes" id="UP000253383"/>
    </source>
</evidence>
<feature type="transmembrane region" description="Helical" evidence="2">
    <location>
        <begin position="830"/>
        <end position="848"/>
    </location>
</feature>
<keyword evidence="6" id="KW-1185">Reference proteome</keyword>
<dbReference type="Gene3D" id="3.30.565.10">
    <property type="entry name" value="Histidine kinase-like ATPase, C-terminal domain"/>
    <property type="match status" value="1"/>
</dbReference>
<dbReference type="Proteomes" id="UP000253383">
    <property type="component" value="Unassembled WGS sequence"/>
</dbReference>
<dbReference type="Pfam" id="PF07495">
    <property type="entry name" value="Y_Y_Y"/>
    <property type="match status" value="1"/>
</dbReference>
<proteinExistence type="predicted"/>
<dbReference type="InterPro" id="IPR011110">
    <property type="entry name" value="Reg_prop"/>
</dbReference>
<sequence>MRTLLGILFLCVSWVTAFTQAVKSLPSGNSFESRGPVMQFLDQISVDNGLSQSEVYCVLKDSRGYVWFGTQDGLNRYDGYQITHYKHNPFDSSSVSHDQIMSLYEDARGKIWVGTVNGLNQYDPVTGKFRRFWDLLEPKQRRYGLTTINAITADRFGTLWLATSWGLKRMVFKNATEYEVVQYTIESEEDRRAQMVNALLADRNGLLWVGTASGLAQLPITPPKPKLPRPLPVKLVACTSGLLYELPDAWVKTLTLDDFGTIWVGTPGGIARINPALKQSEIYPEIGERMGDSPITSIHIDRYKVLWIGTPQYGIYRFKIVSDQHIRYIDSIQEDLFGKKGLKTGAINVIYEGPAPLEDIVWIGTHDAGVQLYSRSKNSFRQWPTITNRQQSSAAGLVFAVTTDHAGKLWIGTHEGLIQVDRLTSAVQRFRANPADPYGLGSDRIQCLHEDRRENLWVGTTEGLYRYDRQKNRFERRLAGMGKEMSSRSSEKGDGVLSLYEDKKGNLWVGGYSSLRRIDAKTGQVTTYRHDPKDPNSLRALIVYAVHEDRNGMIWVGTGFGLNKLNPATGKITHYQNNPKDPNSLIGEQVLGFLRDSKDRFWICSNKGFSKMVYGEKGEEKFIHYTERNGLPNELVYGALEDARGRIWMSTNLGLSCFDPQTEKFENYDINDGLTINEFNMNAYHQAADGELFFGGIGSLVSFLPTRMVKNRHLPRTVLTSFQKFEKPVNVDSVLARNGRILIRPGENFFSFSFAALDYTNSHKNQYAYMLEGFHDGWIESGVRRYVSFTNLKHGDYVLKVRGSNSDGVWSDANMLRIPITVLPPFWQTWWFLAILVTVIGGAVWLVYNYRVKVKVKHLLELERVTLEENERVRKMAAQDLHDEFGNTITRISMLTEIIKSKLNGHGAEISPLLTKISDNSNRLYQGTKDFIWAINPEHDNFLEIAIRLKDFGDDVFDRSQITFEAIGITDDLRKAILPVGTSRHLIFLFKEAMSNTLKHSHATVSQIHFAMLNRRIEVLWKDNGIGIQENNKAKTGNGLYNIRSRAEKIGGKVDIQSEMMEGTTVIFRMDIPHIG</sequence>
<dbReference type="GO" id="GO:0046983">
    <property type="term" value="F:protein dimerization activity"/>
    <property type="evidence" value="ECO:0007669"/>
    <property type="project" value="InterPro"/>
</dbReference>
<dbReference type="Pfam" id="PF02518">
    <property type="entry name" value="HATPase_c"/>
    <property type="match status" value="1"/>
</dbReference>